<dbReference type="PANTHER" id="PTHR30026">
    <property type="entry name" value="OUTER MEMBRANE PROTEIN TOLC"/>
    <property type="match status" value="1"/>
</dbReference>
<proteinExistence type="inferred from homology"/>
<feature type="signal peptide" evidence="9">
    <location>
        <begin position="1"/>
        <end position="22"/>
    </location>
</feature>
<evidence type="ECO:0000256" key="3">
    <source>
        <dbReference type="ARBA" id="ARBA00022448"/>
    </source>
</evidence>
<comment type="similarity">
    <text evidence="2">Belongs to the outer membrane factor (OMF) (TC 1.B.17) family.</text>
</comment>
<evidence type="ECO:0000256" key="6">
    <source>
        <dbReference type="ARBA" id="ARBA00023136"/>
    </source>
</evidence>
<name>A0A2P8DCF8_9BACT</name>
<evidence type="ECO:0000256" key="2">
    <source>
        <dbReference type="ARBA" id="ARBA00007613"/>
    </source>
</evidence>
<comment type="caution">
    <text evidence="10">The sequence shown here is derived from an EMBL/GenBank/DDBJ whole genome shotgun (WGS) entry which is preliminary data.</text>
</comment>
<evidence type="ECO:0000256" key="8">
    <source>
        <dbReference type="SAM" id="Coils"/>
    </source>
</evidence>
<keyword evidence="5" id="KW-0812">Transmembrane</keyword>
<dbReference type="InterPro" id="IPR003423">
    <property type="entry name" value="OMP_efflux"/>
</dbReference>
<gene>
    <name evidence="10" type="ORF">B0I18_1011065</name>
</gene>
<evidence type="ECO:0000256" key="5">
    <source>
        <dbReference type="ARBA" id="ARBA00022692"/>
    </source>
</evidence>
<dbReference type="GO" id="GO:0015288">
    <property type="term" value="F:porin activity"/>
    <property type="evidence" value="ECO:0007669"/>
    <property type="project" value="TreeGrafter"/>
</dbReference>
<dbReference type="EMBL" id="PYGD01000001">
    <property type="protein sequence ID" value="PSK94902.1"/>
    <property type="molecule type" value="Genomic_DNA"/>
</dbReference>
<keyword evidence="8" id="KW-0175">Coiled coil</keyword>
<dbReference type="GO" id="GO:0009279">
    <property type="term" value="C:cell outer membrane"/>
    <property type="evidence" value="ECO:0007669"/>
    <property type="project" value="UniProtKB-SubCell"/>
</dbReference>
<evidence type="ECO:0000313" key="11">
    <source>
        <dbReference type="Proteomes" id="UP000240572"/>
    </source>
</evidence>
<keyword evidence="9" id="KW-0732">Signal</keyword>
<evidence type="ECO:0000256" key="7">
    <source>
        <dbReference type="ARBA" id="ARBA00023237"/>
    </source>
</evidence>
<dbReference type="AlphaFoldDB" id="A0A2P8DCF8"/>
<dbReference type="PANTHER" id="PTHR30026:SF20">
    <property type="entry name" value="OUTER MEMBRANE PROTEIN TOLC"/>
    <property type="match status" value="1"/>
</dbReference>
<evidence type="ECO:0000256" key="4">
    <source>
        <dbReference type="ARBA" id="ARBA00022452"/>
    </source>
</evidence>
<evidence type="ECO:0000313" key="10">
    <source>
        <dbReference type="EMBL" id="PSK94902.1"/>
    </source>
</evidence>
<evidence type="ECO:0000256" key="9">
    <source>
        <dbReference type="SAM" id="SignalP"/>
    </source>
</evidence>
<keyword evidence="7" id="KW-0998">Cell outer membrane</keyword>
<sequence length="450" mass="50696">MKPRINILAALLLSVAGLKAQAQEAQRLTLKESISYGLQNHRSIRINRNNVAAAHAKAQEALSGYLPQVSINAGLDYNIKLQQNVIPAGSLPGQTEEQRITFGTKYNSSTVIQLDQKIYDQSLITGLKANKYNNQMADLNEEDNNQTLIYNIASSYYQIIVTQKQLDLLYSNRDRFEKVLRVTQLQADQGVAKKVDVKQVQVNLNNVLSQISVAENNLKLAKNTLKNNMGLSQQEDIVLTDTARWLNTNPPSKLYTPFDYKNTVSFQLQQAQVNLYDINRKSVRDQALPTLSIYGRYGANGFGQDNIKQAFDPLLDYSAMGVKLSWNIFTGLRRQAQYKQATIDFDNAKEKLKLNEDLQNLQFQNAGAAVTRAQSTIATNKNNMELASEVYENATLQHKQGVATISELLNAELSYREAQNNYIGSLLDYYLADLDVQKANGNLRNYFYKL</sequence>
<evidence type="ECO:0000256" key="1">
    <source>
        <dbReference type="ARBA" id="ARBA00004442"/>
    </source>
</evidence>
<keyword evidence="4" id="KW-1134">Transmembrane beta strand</keyword>
<dbReference type="Pfam" id="PF02321">
    <property type="entry name" value="OEP"/>
    <property type="match status" value="2"/>
</dbReference>
<feature type="chain" id="PRO_5015159598" evidence="9">
    <location>
        <begin position="23"/>
        <end position="450"/>
    </location>
</feature>
<keyword evidence="11" id="KW-1185">Reference proteome</keyword>
<dbReference type="GO" id="GO:0015562">
    <property type="term" value="F:efflux transmembrane transporter activity"/>
    <property type="evidence" value="ECO:0007669"/>
    <property type="project" value="InterPro"/>
</dbReference>
<dbReference type="SUPFAM" id="SSF56954">
    <property type="entry name" value="Outer membrane efflux proteins (OEP)"/>
    <property type="match status" value="1"/>
</dbReference>
<accession>A0A2P8DCF8</accession>
<organism evidence="10 11">
    <name type="scientific">Taibaiella chishuiensis</name>
    <dbReference type="NCBI Taxonomy" id="1434707"/>
    <lineage>
        <taxon>Bacteria</taxon>
        <taxon>Pseudomonadati</taxon>
        <taxon>Bacteroidota</taxon>
        <taxon>Chitinophagia</taxon>
        <taxon>Chitinophagales</taxon>
        <taxon>Chitinophagaceae</taxon>
        <taxon>Taibaiella</taxon>
    </lineage>
</organism>
<comment type="subcellular location">
    <subcellularLocation>
        <location evidence="1">Cell outer membrane</location>
    </subcellularLocation>
</comment>
<dbReference type="GO" id="GO:1990281">
    <property type="term" value="C:efflux pump complex"/>
    <property type="evidence" value="ECO:0007669"/>
    <property type="project" value="TreeGrafter"/>
</dbReference>
<dbReference type="RefSeq" id="WP_106521584.1">
    <property type="nucleotide sequence ID" value="NZ_PYGD01000001.1"/>
</dbReference>
<dbReference type="InterPro" id="IPR051906">
    <property type="entry name" value="TolC-like"/>
</dbReference>
<dbReference type="Gene3D" id="1.20.1600.10">
    <property type="entry name" value="Outer membrane efflux proteins (OEP)"/>
    <property type="match status" value="1"/>
</dbReference>
<dbReference type="Proteomes" id="UP000240572">
    <property type="component" value="Unassembled WGS sequence"/>
</dbReference>
<dbReference type="OrthoDB" id="9811587at2"/>
<reference evidence="10 11" key="1">
    <citation type="submission" date="2018-03" db="EMBL/GenBank/DDBJ databases">
        <title>Genomic Encyclopedia of Type Strains, Phase III (KMG-III): the genomes of soil and plant-associated and newly described type strains.</title>
        <authorList>
            <person name="Whitman W."/>
        </authorList>
    </citation>
    <scope>NUCLEOTIDE SEQUENCE [LARGE SCALE GENOMIC DNA]</scope>
    <source>
        <strain evidence="10 11">CGMCC 1.12700</strain>
    </source>
</reference>
<protein>
    <submittedName>
        <fullName evidence="10">Outer membrane protein TolC</fullName>
    </submittedName>
</protein>
<feature type="coiled-coil region" evidence="8">
    <location>
        <begin position="197"/>
        <end position="224"/>
    </location>
</feature>
<keyword evidence="3" id="KW-0813">Transport</keyword>
<keyword evidence="6" id="KW-0472">Membrane</keyword>